<dbReference type="Gene3D" id="3.90.180.10">
    <property type="entry name" value="Medium-chain alcohol dehydrogenases, catalytic domain"/>
    <property type="match status" value="1"/>
</dbReference>
<dbReference type="AlphaFoldDB" id="C4GEK4"/>
<dbReference type="InterPro" id="IPR036291">
    <property type="entry name" value="NAD(P)-bd_dom_sf"/>
</dbReference>
<feature type="domain" description="Enoyl reductase (ER)" evidence="3">
    <location>
        <begin position="4"/>
        <end position="269"/>
    </location>
</feature>
<reference evidence="4" key="1">
    <citation type="submission" date="2009-04" db="EMBL/GenBank/DDBJ databases">
        <authorList>
            <person name="Weinstock G."/>
            <person name="Sodergren E."/>
            <person name="Clifton S."/>
            <person name="Fulton L."/>
            <person name="Fulton B."/>
            <person name="Courtney L."/>
            <person name="Fronick C."/>
            <person name="Harrison M."/>
            <person name="Strong C."/>
            <person name="Farmer C."/>
            <person name="Delahaunty K."/>
            <person name="Markovic C."/>
            <person name="Hall O."/>
            <person name="Minx P."/>
            <person name="Tomlinson C."/>
            <person name="Mitreva M."/>
            <person name="Nelson J."/>
            <person name="Hou S."/>
            <person name="Wollam A."/>
            <person name="Pepin K.H."/>
            <person name="Johnson M."/>
            <person name="Bhonagiri V."/>
            <person name="Nash W.E."/>
            <person name="Warren W."/>
            <person name="Chinwalla A."/>
            <person name="Mardis E.R."/>
            <person name="Wilson R.K."/>
        </authorList>
    </citation>
    <scope>NUCLEOTIDE SEQUENCE [LARGE SCALE GENOMIC DNA]</scope>
    <source>
        <strain evidence="4">ATCC 51147</strain>
    </source>
</reference>
<dbReference type="SUPFAM" id="SSF50129">
    <property type="entry name" value="GroES-like"/>
    <property type="match status" value="1"/>
</dbReference>
<dbReference type="InterPro" id="IPR013154">
    <property type="entry name" value="ADH-like_N"/>
</dbReference>
<dbReference type="CDD" id="cd05276">
    <property type="entry name" value="p53_inducible_oxidoreductase"/>
    <property type="match status" value="1"/>
</dbReference>
<dbReference type="RefSeq" id="WP_003793226.1">
    <property type="nucleotide sequence ID" value="NZ_GG665871.1"/>
</dbReference>
<keyword evidence="1" id="KW-0521">NADP</keyword>
<keyword evidence="2" id="KW-0560">Oxidoreductase</keyword>
<dbReference type="Gene3D" id="3.40.50.720">
    <property type="entry name" value="NAD(P)-binding Rossmann-like Domain"/>
    <property type="match status" value="1"/>
</dbReference>
<dbReference type="EMBL" id="ACJW02000001">
    <property type="protein sequence ID" value="EEP69614.1"/>
    <property type="molecule type" value="Genomic_DNA"/>
</dbReference>
<evidence type="ECO:0000256" key="2">
    <source>
        <dbReference type="ARBA" id="ARBA00023002"/>
    </source>
</evidence>
<protein>
    <submittedName>
        <fullName evidence="4">NAD(P)H quinone oxidoreductase, PIG3 family</fullName>
    </submittedName>
</protein>
<dbReference type="SMART" id="SM00829">
    <property type="entry name" value="PKS_ER"/>
    <property type="match status" value="1"/>
</dbReference>
<dbReference type="InterPro" id="IPR014189">
    <property type="entry name" value="Quinone_OxRdtase_PIG3"/>
</dbReference>
<dbReference type="GeneID" id="84905399"/>
<dbReference type="SUPFAM" id="SSF51735">
    <property type="entry name" value="NAD(P)-binding Rossmann-fold domains"/>
    <property type="match status" value="1"/>
</dbReference>
<gene>
    <name evidence="4" type="ORF">GCWU000324_00091</name>
</gene>
<keyword evidence="5" id="KW-1185">Reference proteome</keyword>
<evidence type="ECO:0000313" key="4">
    <source>
        <dbReference type="EMBL" id="EEP69614.1"/>
    </source>
</evidence>
<dbReference type="GO" id="GO:0070402">
    <property type="term" value="F:NADPH binding"/>
    <property type="evidence" value="ECO:0007669"/>
    <property type="project" value="TreeGrafter"/>
</dbReference>
<proteinExistence type="predicted"/>
<dbReference type="GO" id="GO:0016651">
    <property type="term" value="F:oxidoreductase activity, acting on NAD(P)H"/>
    <property type="evidence" value="ECO:0007669"/>
    <property type="project" value="TreeGrafter"/>
</dbReference>
<dbReference type="NCBIfam" id="TIGR02824">
    <property type="entry name" value="quinone_pig3"/>
    <property type="match status" value="1"/>
</dbReference>
<dbReference type="InterPro" id="IPR020843">
    <property type="entry name" value="ER"/>
</dbReference>
<evidence type="ECO:0000313" key="5">
    <source>
        <dbReference type="Proteomes" id="UP000003009"/>
    </source>
</evidence>
<dbReference type="PANTHER" id="PTHR48106:SF8">
    <property type="entry name" value="OS02G0805600 PROTEIN"/>
    <property type="match status" value="1"/>
</dbReference>
<evidence type="ECO:0000259" key="3">
    <source>
        <dbReference type="SMART" id="SM00829"/>
    </source>
</evidence>
<dbReference type="Pfam" id="PF00107">
    <property type="entry name" value="ADH_zinc_N"/>
    <property type="match status" value="1"/>
</dbReference>
<dbReference type="InterPro" id="IPR011032">
    <property type="entry name" value="GroES-like_sf"/>
</dbReference>
<sequence>MPDGVTSIMGQELSGTVAALGEGVSGFALGDPVCALTDGGAYAQYCAVKAAQVLPLPAGYRLAEAAMLPETLFTVWVNVFMDGQMRAGETLLVHGGTSGIGITALAIARALGIRTLATVGNAEKMRVVEQYGAIAVNYKTDDFAQAVKQHGGADGILDVVGGSYFAQNLDCLNKDGRIFLIGFMGGNIAPEVNLLKIAVKRARITGSTMRCRNSAEKATIAQSLCEHVLPLLGDGSIAKPHLHRVYPWTEVAAAHAEMDKGTHIGKVLLDFTQG</sequence>
<dbReference type="Proteomes" id="UP000003009">
    <property type="component" value="Unassembled WGS sequence"/>
</dbReference>
<name>C4GEK4_9NEIS</name>
<organism evidence="4 5">
    <name type="scientific">Kingella oralis ATCC 51147</name>
    <dbReference type="NCBI Taxonomy" id="629741"/>
    <lineage>
        <taxon>Bacteria</taxon>
        <taxon>Pseudomonadati</taxon>
        <taxon>Pseudomonadota</taxon>
        <taxon>Betaproteobacteria</taxon>
        <taxon>Neisseriales</taxon>
        <taxon>Neisseriaceae</taxon>
        <taxon>Kingella</taxon>
    </lineage>
</organism>
<comment type="caution">
    <text evidence="4">The sequence shown here is derived from an EMBL/GenBank/DDBJ whole genome shotgun (WGS) entry which is preliminary data.</text>
</comment>
<evidence type="ECO:0000256" key="1">
    <source>
        <dbReference type="ARBA" id="ARBA00022857"/>
    </source>
</evidence>
<accession>C4GEK4</accession>
<dbReference type="HOGENOM" id="CLU_026673_3_4_4"/>
<dbReference type="InterPro" id="IPR013149">
    <property type="entry name" value="ADH-like_C"/>
</dbReference>
<dbReference type="STRING" id="629741.GCWU000324_00091"/>
<dbReference type="Pfam" id="PF08240">
    <property type="entry name" value="ADH_N"/>
    <property type="match status" value="1"/>
</dbReference>
<dbReference type="PANTHER" id="PTHR48106">
    <property type="entry name" value="QUINONE OXIDOREDUCTASE PIG3-RELATED"/>
    <property type="match status" value="1"/>
</dbReference>